<feature type="region of interest" description="Disordered" evidence="1">
    <location>
        <begin position="12"/>
        <end position="42"/>
    </location>
</feature>
<proteinExistence type="predicted"/>
<evidence type="ECO:0000313" key="2">
    <source>
        <dbReference type="EMBL" id="BCM24058.1"/>
    </source>
</evidence>
<dbReference type="EMBL" id="AP024110">
    <property type="protein sequence ID" value="BCM24058.1"/>
    <property type="molecule type" value="Genomic_DNA"/>
</dbReference>
<organism evidence="2 3">
    <name type="scientific">Methyloradius palustris</name>
    <dbReference type="NCBI Taxonomy" id="2778876"/>
    <lineage>
        <taxon>Bacteria</taxon>
        <taxon>Pseudomonadati</taxon>
        <taxon>Pseudomonadota</taxon>
        <taxon>Betaproteobacteria</taxon>
        <taxon>Nitrosomonadales</taxon>
        <taxon>Methylophilaceae</taxon>
        <taxon>Methyloradius</taxon>
    </lineage>
</organism>
<sequence length="62" mass="6776">MISLIQSMFDKNTGTKADSSLPLQANEKPRDELKIAPSSSNNHGIEVQELSFEDVARIMGGK</sequence>
<reference evidence="2" key="1">
    <citation type="journal article" date="2021" name="Arch. Microbiol.">
        <title>Methyloradius palustris gen. nov., sp. nov., a methanol-oxidizing bacterium isolated from snow.</title>
        <authorList>
            <person name="Miyadera T."/>
            <person name="Kojima H."/>
            <person name="Fukui M."/>
        </authorList>
    </citation>
    <scope>NUCLEOTIDE SEQUENCE</scope>
    <source>
        <strain evidence="2">Zm11</strain>
    </source>
</reference>
<dbReference type="AlphaFoldDB" id="A0A8D5JZT8"/>
<evidence type="ECO:0000313" key="3">
    <source>
        <dbReference type="Proteomes" id="UP000826722"/>
    </source>
</evidence>
<dbReference type="RefSeq" id="WP_221764617.1">
    <property type="nucleotide sequence ID" value="NZ_AP024110.1"/>
</dbReference>
<accession>A0A8D5JZT8</accession>
<gene>
    <name evidence="2" type="ORF">ZMTM_03170</name>
</gene>
<dbReference type="Proteomes" id="UP000826722">
    <property type="component" value="Chromosome"/>
</dbReference>
<keyword evidence="3" id="KW-1185">Reference proteome</keyword>
<name>A0A8D5JZT8_9PROT</name>
<evidence type="ECO:0000256" key="1">
    <source>
        <dbReference type="SAM" id="MobiDB-lite"/>
    </source>
</evidence>
<protein>
    <submittedName>
        <fullName evidence="2">Uncharacterized protein</fullName>
    </submittedName>
</protein>
<feature type="compositionally biased region" description="Polar residues" evidence="1">
    <location>
        <begin position="12"/>
        <end position="23"/>
    </location>
</feature>
<dbReference type="KEGG" id="mpau:ZMTM_03170"/>